<keyword evidence="2" id="KW-0285">Flavoprotein</keyword>
<dbReference type="Gene3D" id="3.50.50.60">
    <property type="entry name" value="FAD/NAD(P)-binding domain"/>
    <property type="match status" value="1"/>
</dbReference>
<dbReference type="RefSeq" id="WP_091569393.1">
    <property type="nucleotide sequence ID" value="NZ_FMZA01000009.1"/>
</dbReference>
<evidence type="ECO:0000313" key="6">
    <source>
        <dbReference type="EMBL" id="SDC50092.1"/>
    </source>
</evidence>
<dbReference type="EMBL" id="FMZA01000009">
    <property type="protein sequence ID" value="SDC50092.1"/>
    <property type="molecule type" value="Genomic_DNA"/>
</dbReference>
<keyword evidence="3" id="KW-0274">FAD</keyword>
<evidence type="ECO:0000256" key="4">
    <source>
        <dbReference type="SAM" id="MobiDB-lite"/>
    </source>
</evidence>
<feature type="domain" description="MnmG N-terminal" evidence="5">
    <location>
        <begin position="10"/>
        <end position="61"/>
    </location>
</feature>
<dbReference type="InterPro" id="IPR040131">
    <property type="entry name" value="MnmG_N"/>
</dbReference>
<evidence type="ECO:0000256" key="3">
    <source>
        <dbReference type="ARBA" id="ARBA00022827"/>
    </source>
</evidence>
<dbReference type="Pfam" id="PF01134">
    <property type="entry name" value="GIDA"/>
    <property type="match status" value="1"/>
</dbReference>
<evidence type="ECO:0000256" key="2">
    <source>
        <dbReference type="ARBA" id="ARBA00022630"/>
    </source>
</evidence>
<reference evidence="6 7" key="1">
    <citation type="submission" date="2016-10" db="EMBL/GenBank/DDBJ databases">
        <authorList>
            <person name="de Groot N.N."/>
        </authorList>
    </citation>
    <scope>NUCLEOTIDE SEQUENCE [LARGE SCALE GENOMIC DNA]</scope>
    <source>
        <strain evidence="6 7">DSM 45514</strain>
    </source>
</reference>
<proteinExistence type="predicted"/>
<dbReference type="InterPro" id="IPR036188">
    <property type="entry name" value="FAD/NAD-bd_sf"/>
</dbReference>
<accession>A0A1G6M3G4</accession>
<sequence>MANPGDDYELIVIGKGSAGEEAAKEAARKGKTTLFLQLNPGSIASVMCSTSQHGSPQGALTGVEAQLIRLEKESDPSSKLVQTKIDADSHHSVYILQSLEDRNQVKQNPQHRESSTPPPSITEKASSGEKRIWSHVLREREIHKRKRRIHRSTAHWRKPEAPPAKEVPNQTETQPPEPILRERERRLRQRLVRSRKSAVPPSDQPTAHRPQPGTADNQKRQAESQKSKPTSTVEEKRSVLTPFDKKKRVTKLATGKSPSHAVIPMDQRRLKHRKGKDLKEFPPPEPPSPTPPEPEKTHIPGAMVWEGDEKKEKPAEKRLTYEPFQSQPFEKRARPFSSKTLDGMQSSDSGYQDEPFQSGPLQGRSRMPFASSSILRQPPEQKEERKSKFEVDSGSSSYMNQEAARNVLAQSDGLKKDDISIEDPFGQSYDEIIGPFGEKNSEEEQLEKRKLALRGLHNLINNLG</sequence>
<feature type="compositionally biased region" description="Polar residues" evidence="4">
    <location>
        <begin position="337"/>
        <end position="350"/>
    </location>
</feature>
<comment type="cofactor">
    <cofactor evidence="1">
        <name>FAD</name>
        <dbReference type="ChEBI" id="CHEBI:57692"/>
    </cofactor>
</comment>
<evidence type="ECO:0000313" key="7">
    <source>
        <dbReference type="Proteomes" id="UP000199387"/>
    </source>
</evidence>
<dbReference type="AlphaFoldDB" id="A0A1G6M3G4"/>
<feature type="compositionally biased region" description="Basic residues" evidence="4">
    <location>
        <begin position="143"/>
        <end position="156"/>
    </location>
</feature>
<organism evidence="6 7">
    <name type="scientific">Melghirimyces thermohalophilus</name>
    <dbReference type="NCBI Taxonomy" id="1236220"/>
    <lineage>
        <taxon>Bacteria</taxon>
        <taxon>Bacillati</taxon>
        <taxon>Bacillota</taxon>
        <taxon>Bacilli</taxon>
        <taxon>Bacillales</taxon>
        <taxon>Thermoactinomycetaceae</taxon>
        <taxon>Melghirimyces</taxon>
    </lineage>
</organism>
<protein>
    <submittedName>
        <fullName evidence="6">Glucose inhibited division protein A</fullName>
    </submittedName>
</protein>
<feature type="compositionally biased region" description="Basic and acidic residues" evidence="4">
    <location>
        <begin position="307"/>
        <end position="320"/>
    </location>
</feature>
<feature type="compositionally biased region" description="Basic and acidic residues" evidence="4">
    <location>
        <begin position="379"/>
        <end position="391"/>
    </location>
</feature>
<keyword evidence="7" id="KW-1185">Reference proteome</keyword>
<name>A0A1G6M3G4_9BACL</name>
<dbReference type="Proteomes" id="UP000199387">
    <property type="component" value="Unassembled WGS sequence"/>
</dbReference>
<feature type="compositionally biased region" description="Basic and acidic residues" evidence="4">
    <location>
        <begin position="126"/>
        <end position="142"/>
    </location>
</feature>
<feature type="compositionally biased region" description="Basic and acidic residues" evidence="4">
    <location>
        <begin position="217"/>
        <end position="226"/>
    </location>
</feature>
<gene>
    <name evidence="6" type="ORF">SAMN04488112_1091</name>
</gene>
<feature type="compositionally biased region" description="Basic and acidic residues" evidence="4">
    <location>
        <begin position="101"/>
        <end position="114"/>
    </location>
</feature>
<evidence type="ECO:0000256" key="1">
    <source>
        <dbReference type="ARBA" id="ARBA00001974"/>
    </source>
</evidence>
<feature type="compositionally biased region" description="Pro residues" evidence="4">
    <location>
        <begin position="283"/>
        <end position="292"/>
    </location>
</feature>
<dbReference type="STRING" id="1236220.SAMN04488112_1091"/>
<feature type="region of interest" description="Disordered" evidence="4">
    <location>
        <begin position="101"/>
        <end position="405"/>
    </location>
</feature>
<feature type="compositionally biased region" description="Basic residues" evidence="4">
    <location>
        <begin position="186"/>
        <end position="196"/>
    </location>
</feature>
<evidence type="ECO:0000259" key="5">
    <source>
        <dbReference type="Pfam" id="PF01134"/>
    </source>
</evidence>